<protein>
    <submittedName>
        <fullName evidence="1">Uncharacterized protein</fullName>
    </submittedName>
</protein>
<gene>
    <name evidence="1" type="ORF">RSPPHO_01711</name>
</gene>
<sequence>MPMLRPSKHAHPDRTVVNVALLLLTRLRAHRLCEYGALRTYVRKAVVGGDVLFLPSLNFLYLLGLIEYHPKTDAIEYVGQNEAL</sequence>
<dbReference type="eggNOG" id="ENOG5032ZR1">
    <property type="taxonomic scope" value="Bacteria"/>
</dbReference>
<keyword evidence="2" id="KW-1185">Reference proteome</keyword>
<name>H6SK22_PARPM</name>
<evidence type="ECO:0000313" key="1">
    <source>
        <dbReference type="EMBL" id="CCG08337.1"/>
    </source>
</evidence>
<dbReference type="Pfam" id="PF20295">
    <property type="entry name" value="MC8"/>
    <property type="match status" value="1"/>
</dbReference>
<dbReference type="Proteomes" id="UP000033220">
    <property type="component" value="Chromosome DSM 122"/>
</dbReference>
<dbReference type="PATRIC" id="fig|1150469.3.peg.1930"/>
<dbReference type="KEGG" id="rpm:RSPPHO_01711"/>
<dbReference type="EMBL" id="HE663493">
    <property type="protein sequence ID" value="CCG08337.1"/>
    <property type="molecule type" value="Genomic_DNA"/>
</dbReference>
<evidence type="ECO:0000313" key="2">
    <source>
        <dbReference type="Proteomes" id="UP000033220"/>
    </source>
</evidence>
<accession>H6SK22</accession>
<dbReference type="STRING" id="1150469.RSPPHO_01711"/>
<proteinExistence type="predicted"/>
<dbReference type="AlphaFoldDB" id="H6SK22"/>
<dbReference type="InterPro" id="IPR046895">
    <property type="entry name" value="ABC-3C_MC8"/>
</dbReference>
<organism evidence="1 2">
    <name type="scientific">Pararhodospirillum photometricum DSM 122</name>
    <dbReference type="NCBI Taxonomy" id="1150469"/>
    <lineage>
        <taxon>Bacteria</taxon>
        <taxon>Pseudomonadati</taxon>
        <taxon>Pseudomonadota</taxon>
        <taxon>Alphaproteobacteria</taxon>
        <taxon>Rhodospirillales</taxon>
        <taxon>Rhodospirillaceae</taxon>
        <taxon>Pararhodospirillum</taxon>
    </lineage>
</organism>
<reference evidence="1 2" key="1">
    <citation type="submission" date="2012-02" db="EMBL/GenBank/DDBJ databases">
        <title>Shotgun genome sequence of Phaeospirillum photometricum DSM 122.</title>
        <authorList>
            <person name="Duquesne K."/>
            <person name="Sturgis J."/>
        </authorList>
    </citation>
    <scope>NUCLEOTIDE SEQUENCE [LARGE SCALE GENOMIC DNA]</scope>
    <source>
        <strain evidence="2">DSM122</strain>
    </source>
</reference>
<dbReference type="HOGENOM" id="CLU_2617104_0_0_5"/>